<feature type="compositionally biased region" description="Polar residues" evidence="1">
    <location>
        <begin position="88"/>
        <end position="101"/>
    </location>
</feature>
<feature type="compositionally biased region" description="Basic and acidic residues" evidence="1">
    <location>
        <begin position="68"/>
        <end position="78"/>
    </location>
</feature>
<accession>A0A368G0Z7</accession>
<gene>
    <name evidence="2" type="ORF">ANCCAN_15946</name>
</gene>
<feature type="region of interest" description="Disordered" evidence="1">
    <location>
        <begin position="1"/>
        <end position="101"/>
    </location>
</feature>
<comment type="caution">
    <text evidence="2">The sequence shown here is derived from an EMBL/GenBank/DDBJ whole genome shotgun (WGS) entry which is preliminary data.</text>
</comment>
<evidence type="ECO:0000313" key="3">
    <source>
        <dbReference type="Proteomes" id="UP000252519"/>
    </source>
</evidence>
<organism evidence="2 3">
    <name type="scientific">Ancylostoma caninum</name>
    <name type="common">Dog hookworm</name>
    <dbReference type="NCBI Taxonomy" id="29170"/>
    <lineage>
        <taxon>Eukaryota</taxon>
        <taxon>Metazoa</taxon>
        <taxon>Ecdysozoa</taxon>
        <taxon>Nematoda</taxon>
        <taxon>Chromadorea</taxon>
        <taxon>Rhabditida</taxon>
        <taxon>Rhabditina</taxon>
        <taxon>Rhabditomorpha</taxon>
        <taxon>Strongyloidea</taxon>
        <taxon>Ancylostomatidae</taxon>
        <taxon>Ancylostomatinae</taxon>
        <taxon>Ancylostoma</taxon>
    </lineage>
</organism>
<protein>
    <submittedName>
        <fullName evidence="2">Uncharacterized protein</fullName>
    </submittedName>
</protein>
<feature type="compositionally biased region" description="Polar residues" evidence="1">
    <location>
        <begin position="45"/>
        <end position="66"/>
    </location>
</feature>
<name>A0A368G0Z7_ANCCA</name>
<dbReference type="OrthoDB" id="418748at2759"/>
<evidence type="ECO:0000256" key="1">
    <source>
        <dbReference type="SAM" id="MobiDB-lite"/>
    </source>
</evidence>
<dbReference type="AlphaFoldDB" id="A0A368G0Z7"/>
<dbReference type="EMBL" id="JOJR01000420">
    <property type="protein sequence ID" value="RCN38143.1"/>
    <property type="molecule type" value="Genomic_DNA"/>
</dbReference>
<dbReference type="STRING" id="29170.A0A368G0Z7"/>
<reference evidence="2 3" key="1">
    <citation type="submission" date="2014-10" db="EMBL/GenBank/DDBJ databases">
        <title>Draft genome of the hookworm Ancylostoma caninum.</title>
        <authorList>
            <person name="Mitreva M."/>
        </authorList>
    </citation>
    <scope>NUCLEOTIDE SEQUENCE [LARGE SCALE GENOMIC DNA]</scope>
    <source>
        <strain evidence="2 3">Baltimore</strain>
    </source>
</reference>
<dbReference type="Proteomes" id="UP000252519">
    <property type="component" value="Unassembled WGS sequence"/>
</dbReference>
<sequence>MSIFIKEETEGGEEGKNNNSALFSTPGYEAMSTPNLNLNPDKINSLGNLARTQQPSPFSAKSQLKSNRQKDDKAEKNIVPEGEPLLDQPNSWNQLSNPTSSSLKGEAFLPQLLDWLMYCSIITSAYTLWSFPVLVLRLGGC</sequence>
<feature type="compositionally biased region" description="Basic and acidic residues" evidence="1">
    <location>
        <begin position="1"/>
        <end position="16"/>
    </location>
</feature>
<keyword evidence="3" id="KW-1185">Reference proteome</keyword>
<evidence type="ECO:0000313" key="2">
    <source>
        <dbReference type="EMBL" id="RCN38143.1"/>
    </source>
</evidence>
<proteinExistence type="predicted"/>